<dbReference type="Proteomes" id="UP000662747">
    <property type="component" value="Chromosome"/>
</dbReference>
<dbReference type="Gene3D" id="1.25.40.70">
    <property type="entry name" value="Phosphatidylinositol 3-kinase, accessory domain (PIK)"/>
    <property type="match status" value="1"/>
</dbReference>
<keyword evidence="3" id="KW-1185">Reference proteome</keyword>
<evidence type="ECO:0000313" key="2">
    <source>
        <dbReference type="EMBL" id="QSQ25381.1"/>
    </source>
</evidence>
<name>A0ABX7P4M5_9BACT</name>
<gene>
    <name evidence="2" type="ORF">JY651_10820</name>
</gene>
<evidence type="ECO:0000259" key="1">
    <source>
        <dbReference type="Pfam" id="PF09450"/>
    </source>
</evidence>
<organism evidence="2 3">
    <name type="scientific">Pyxidicoccus parkwayensis</name>
    <dbReference type="NCBI Taxonomy" id="2813578"/>
    <lineage>
        <taxon>Bacteria</taxon>
        <taxon>Pseudomonadati</taxon>
        <taxon>Myxococcota</taxon>
        <taxon>Myxococcia</taxon>
        <taxon>Myxococcales</taxon>
        <taxon>Cystobacterineae</taxon>
        <taxon>Myxococcaceae</taxon>
        <taxon>Pyxidicoccus</taxon>
    </lineage>
</organism>
<dbReference type="RefSeq" id="WP_206726936.1">
    <property type="nucleotide sequence ID" value="NZ_CP071090.1"/>
</dbReference>
<reference evidence="2 3" key="1">
    <citation type="submission" date="2021-02" db="EMBL/GenBank/DDBJ databases">
        <title>De Novo genome assembly of isolated myxobacteria.</title>
        <authorList>
            <person name="Stevens D.C."/>
        </authorList>
    </citation>
    <scope>NUCLEOTIDE SEQUENCE [LARGE SCALE GENOMIC DNA]</scope>
    <source>
        <strain evidence="3">SCPEA02</strain>
    </source>
</reference>
<dbReference type="Pfam" id="PF09450">
    <property type="entry name" value="DUF2019"/>
    <property type="match status" value="1"/>
</dbReference>
<accession>A0ABX7P4M5</accession>
<dbReference type="InterPro" id="IPR016024">
    <property type="entry name" value="ARM-type_fold"/>
</dbReference>
<dbReference type="EMBL" id="CP071090">
    <property type="protein sequence ID" value="QSQ25381.1"/>
    <property type="molecule type" value="Genomic_DNA"/>
</dbReference>
<evidence type="ECO:0000313" key="3">
    <source>
        <dbReference type="Proteomes" id="UP000662747"/>
    </source>
</evidence>
<protein>
    <submittedName>
        <fullName evidence="2">DUF2019 domain-containing protein</fullName>
    </submittedName>
</protein>
<dbReference type="SUPFAM" id="SSF48371">
    <property type="entry name" value="ARM repeat"/>
    <property type="match status" value="1"/>
</dbReference>
<dbReference type="InterPro" id="IPR018568">
    <property type="entry name" value="DUF2019"/>
</dbReference>
<dbReference type="InterPro" id="IPR042236">
    <property type="entry name" value="PI3K_accessory_sf"/>
</dbReference>
<sequence>MLLEELVREFADNVAAQTDAIWRGDAATGNKHAKKYSAAFDKLREQGDAGREAMTVLLQHPGMDVRVMAAAYLLRYRTQDARSVLEEAAKEEGFVPFKAAQALKRWEEGTWALDPE</sequence>
<proteinExistence type="predicted"/>
<feature type="domain" description="DUF2019" evidence="1">
    <location>
        <begin position="4"/>
        <end position="97"/>
    </location>
</feature>